<dbReference type="InterPro" id="IPR010982">
    <property type="entry name" value="Lambda_DNA-bd_dom_sf"/>
</dbReference>
<feature type="region of interest" description="Disordered" evidence="2">
    <location>
        <begin position="116"/>
        <end position="138"/>
    </location>
</feature>
<dbReference type="Proteomes" id="UP001595897">
    <property type="component" value="Unassembled WGS sequence"/>
</dbReference>
<keyword evidence="1" id="KW-0238">DNA-binding</keyword>
<reference evidence="5" key="1">
    <citation type="journal article" date="2019" name="Int. J. Syst. Evol. Microbiol.">
        <title>The Global Catalogue of Microorganisms (GCM) 10K type strain sequencing project: providing services to taxonomists for standard genome sequencing and annotation.</title>
        <authorList>
            <consortium name="The Broad Institute Genomics Platform"/>
            <consortium name="The Broad Institute Genome Sequencing Center for Infectious Disease"/>
            <person name="Wu L."/>
            <person name="Ma J."/>
        </authorList>
    </citation>
    <scope>NUCLEOTIDE SEQUENCE [LARGE SCALE GENOMIC DNA]</scope>
    <source>
        <strain evidence="5">KACC 12507</strain>
    </source>
</reference>
<dbReference type="InterPro" id="IPR001387">
    <property type="entry name" value="Cro/C1-type_HTH"/>
</dbReference>
<dbReference type="SUPFAM" id="SSF47413">
    <property type="entry name" value="lambda repressor-like DNA-binding domains"/>
    <property type="match status" value="1"/>
</dbReference>
<name>A0ABV9LTM9_9ALTE</name>
<dbReference type="EMBL" id="JBHSGU010000002">
    <property type="protein sequence ID" value="MFC4699359.1"/>
    <property type="molecule type" value="Genomic_DNA"/>
</dbReference>
<organism evidence="4 5">
    <name type="scientific">Glaciecola siphonariae</name>
    <dbReference type="NCBI Taxonomy" id="521012"/>
    <lineage>
        <taxon>Bacteria</taxon>
        <taxon>Pseudomonadati</taxon>
        <taxon>Pseudomonadota</taxon>
        <taxon>Gammaproteobacteria</taxon>
        <taxon>Alteromonadales</taxon>
        <taxon>Alteromonadaceae</taxon>
        <taxon>Glaciecola</taxon>
    </lineage>
</organism>
<dbReference type="RefSeq" id="WP_382406107.1">
    <property type="nucleotide sequence ID" value="NZ_JBHSGU010000002.1"/>
</dbReference>
<feature type="compositionally biased region" description="Basic and acidic residues" evidence="2">
    <location>
        <begin position="118"/>
        <end position="138"/>
    </location>
</feature>
<evidence type="ECO:0000256" key="2">
    <source>
        <dbReference type="SAM" id="MobiDB-lite"/>
    </source>
</evidence>
<dbReference type="Pfam" id="PF01381">
    <property type="entry name" value="HTH_3"/>
    <property type="match status" value="1"/>
</dbReference>
<dbReference type="Gene3D" id="1.10.260.40">
    <property type="entry name" value="lambda repressor-like DNA-binding domains"/>
    <property type="match status" value="1"/>
</dbReference>
<sequence length="138" mass="14847">MTIQKRTKAARVAAGLTQAELADKAGVSQNAISKIENGTTRKPKDIVAIAKALNVSVEYLSDGDSDFQINESEGTYGSHKANQLIKKIKSLSVRGTLPDSVCVAISTILDSGFAPLTNDKDKDTTDKINQKLEQKINK</sequence>
<keyword evidence="5" id="KW-1185">Reference proteome</keyword>
<gene>
    <name evidence="4" type="ORF">ACFO4O_04200</name>
</gene>
<dbReference type="PROSITE" id="PS50943">
    <property type="entry name" value="HTH_CROC1"/>
    <property type="match status" value="1"/>
</dbReference>
<comment type="caution">
    <text evidence="4">The sequence shown here is derived from an EMBL/GenBank/DDBJ whole genome shotgun (WGS) entry which is preliminary data.</text>
</comment>
<protein>
    <submittedName>
        <fullName evidence="4">Helix-turn-helix domain-containing protein</fullName>
    </submittedName>
</protein>
<evidence type="ECO:0000256" key="1">
    <source>
        <dbReference type="ARBA" id="ARBA00023125"/>
    </source>
</evidence>
<dbReference type="CDD" id="cd00093">
    <property type="entry name" value="HTH_XRE"/>
    <property type="match status" value="1"/>
</dbReference>
<evidence type="ECO:0000313" key="4">
    <source>
        <dbReference type="EMBL" id="MFC4699359.1"/>
    </source>
</evidence>
<proteinExistence type="predicted"/>
<dbReference type="PANTHER" id="PTHR46558">
    <property type="entry name" value="TRACRIPTIONAL REGULATORY PROTEIN-RELATED-RELATED"/>
    <property type="match status" value="1"/>
</dbReference>
<evidence type="ECO:0000259" key="3">
    <source>
        <dbReference type="PROSITE" id="PS50943"/>
    </source>
</evidence>
<dbReference type="SMART" id="SM00530">
    <property type="entry name" value="HTH_XRE"/>
    <property type="match status" value="1"/>
</dbReference>
<feature type="domain" description="HTH cro/C1-type" evidence="3">
    <location>
        <begin position="8"/>
        <end position="60"/>
    </location>
</feature>
<accession>A0ABV9LTM9</accession>
<evidence type="ECO:0000313" key="5">
    <source>
        <dbReference type="Proteomes" id="UP001595897"/>
    </source>
</evidence>
<dbReference type="PANTHER" id="PTHR46558:SF4">
    <property type="entry name" value="DNA-BIDING PHAGE PROTEIN"/>
    <property type="match status" value="1"/>
</dbReference>